<sequence>MPHDTPSENGAGWPTSYLVEPADAPAFRVRFRPALDGPLAQAYPAGIHDVEVRVESLVDADGVNRACQSMFVDHPQCRRITFAARANDVSVIAFAEEAGFRYVLDVDVREPAGSAPENTATELSLLVLEPQWILEQPIAVDDLPLS</sequence>
<dbReference type="RefSeq" id="WP_197940361.1">
    <property type="nucleotide sequence ID" value="NZ_JAECSB010000009.1"/>
</dbReference>
<comment type="caution">
    <text evidence="1">The sequence shown here is derived from an EMBL/GenBank/DDBJ whole genome shotgun (WGS) entry which is preliminary data.</text>
</comment>
<dbReference type="AlphaFoldDB" id="A0A8I1D2N9"/>
<keyword evidence="2" id="KW-1185">Reference proteome</keyword>
<evidence type="ECO:0000313" key="2">
    <source>
        <dbReference type="Proteomes" id="UP000627573"/>
    </source>
</evidence>
<gene>
    <name evidence="1" type="ORF">I3517_00455</name>
</gene>
<protein>
    <submittedName>
        <fullName evidence="1">Uncharacterized protein</fullName>
    </submittedName>
</protein>
<dbReference type="EMBL" id="JAECSB010000009">
    <property type="protein sequence ID" value="MBH5141090.1"/>
    <property type="molecule type" value="Genomic_DNA"/>
</dbReference>
<evidence type="ECO:0000313" key="1">
    <source>
        <dbReference type="EMBL" id="MBH5141090.1"/>
    </source>
</evidence>
<organism evidence="1 2">
    <name type="scientific">Rhodococcus erythropolis</name>
    <name type="common">Arthrobacter picolinophilus</name>
    <dbReference type="NCBI Taxonomy" id="1833"/>
    <lineage>
        <taxon>Bacteria</taxon>
        <taxon>Bacillati</taxon>
        <taxon>Actinomycetota</taxon>
        <taxon>Actinomycetes</taxon>
        <taxon>Mycobacteriales</taxon>
        <taxon>Nocardiaceae</taxon>
        <taxon>Rhodococcus</taxon>
        <taxon>Rhodococcus erythropolis group</taxon>
    </lineage>
</organism>
<proteinExistence type="predicted"/>
<dbReference type="Proteomes" id="UP000627573">
    <property type="component" value="Unassembled WGS sequence"/>
</dbReference>
<reference evidence="1 2" key="1">
    <citation type="submission" date="2020-12" db="EMBL/GenBank/DDBJ databases">
        <title>Draft genome sequence of furan degrading bacterial strain FUR100.</title>
        <authorList>
            <person name="Woiski C."/>
        </authorList>
    </citation>
    <scope>NUCLEOTIDE SEQUENCE [LARGE SCALE GENOMIC DNA]</scope>
    <source>
        <strain evidence="1 2">FUR100</strain>
    </source>
</reference>
<accession>A0A8I1D2N9</accession>
<name>A0A8I1D2N9_RHOER</name>